<keyword evidence="4" id="KW-0808">Transferase</keyword>
<keyword evidence="6" id="KW-1133">Transmembrane helix</keyword>
<organism evidence="7 8">
    <name type="scientific">Candidatus Solincola sediminis</name>
    <dbReference type="NCBI Taxonomy" id="1797199"/>
    <lineage>
        <taxon>Bacteria</taxon>
        <taxon>Bacillati</taxon>
        <taxon>Actinomycetota</taxon>
        <taxon>Candidatus Geothermincolia</taxon>
        <taxon>Candidatus Geothermincolales</taxon>
        <taxon>Candidatus Geothermincolaceae</taxon>
        <taxon>Candidatus Solincola</taxon>
    </lineage>
</organism>
<evidence type="ECO:0000256" key="2">
    <source>
        <dbReference type="ARBA" id="ARBA00022475"/>
    </source>
</evidence>
<keyword evidence="5 6" id="KW-0472">Membrane</keyword>
<evidence type="ECO:0000256" key="3">
    <source>
        <dbReference type="ARBA" id="ARBA00022676"/>
    </source>
</evidence>
<evidence type="ECO:0000256" key="4">
    <source>
        <dbReference type="ARBA" id="ARBA00022679"/>
    </source>
</evidence>
<dbReference type="GO" id="GO:0030213">
    <property type="term" value="P:hyaluronan biosynthetic process"/>
    <property type="evidence" value="ECO:0007669"/>
    <property type="project" value="TreeGrafter"/>
</dbReference>
<protein>
    <submittedName>
        <fullName evidence="7">Uncharacterized protein</fullName>
    </submittedName>
</protein>
<keyword evidence="3" id="KW-0328">Glycosyltransferase</keyword>
<feature type="transmembrane region" description="Helical" evidence="6">
    <location>
        <begin position="36"/>
        <end position="56"/>
    </location>
</feature>
<feature type="transmembrane region" description="Helical" evidence="6">
    <location>
        <begin position="352"/>
        <end position="371"/>
    </location>
</feature>
<dbReference type="Pfam" id="PF13641">
    <property type="entry name" value="Glyco_tranf_2_3"/>
    <property type="match status" value="1"/>
</dbReference>
<gene>
    <name evidence="7" type="ORF">A2Y75_10505</name>
</gene>
<feature type="transmembrane region" description="Helical" evidence="6">
    <location>
        <begin position="377"/>
        <end position="401"/>
    </location>
</feature>
<proteinExistence type="predicted"/>
<dbReference type="SUPFAM" id="SSF53448">
    <property type="entry name" value="Nucleotide-diphospho-sugar transferases"/>
    <property type="match status" value="1"/>
</dbReference>
<keyword evidence="2" id="KW-1003">Cell membrane</keyword>
<feature type="transmembrane region" description="Helical" evidence="6">
    <location>
        <begin position="6"/>
        <end position="24"/>
    </location>
</feature>
<dbReference type="GO" id="GO:0085029">
    <property type="term" value="P:extracellular matrix assembly"/>
    <property type="evidence" value="ECO:0007669"/>
    <property type="project" value="TreeGrafter"/>
</dbReference>
<comment type="subcellular location">
    <subcellularLocation>
        <location evidence="1">Cell membrane</location>
    </subcellularLocation>
</comment>
<accession>A0A1F2WSV7</accession>
<evidence type="ECO:0000256" key="1">
    <source>
        <dbReference type="ARBA" id="ARBA00004236"/>
    </source>
</evidence>
<name>A0A1F2WSV7_9ACTN</name>
<keyword evidence="6" id="KW-0812">Transmembrane</keyword>
<dbReference type="InterPro" id="IPR029044">
    <property type="entry name" value="Nucleotide-diphossugar_trans"/>
</dbReference>
<dbReference type="CDD" id="cd06423">
    <property type="entry name" value="CESA_like"/>
    <property type="match status" value="1"/>
</dbReference>
<comment type="caution">
    <text evidence="7">The sequence shown here is derived from an EMBL/GenBank/DDBJ whole genome shotgun (WGS) entry which is preliminary data.</text>
</comment>
<dbReference type="GO" id="GO:0005886">
    <property type="term" value="C:plasma membrane"/>
    <property type="evidence" value="ECO:0007669"/>
    <property type="project" value="UniProtKB-SubCell"/>
</dbReference>
<dbReference type="STRING" id="1797197.A2Y75_10505"/>
<dbReference type="AlphaFoldDB" id="A0A1F2WSV7"/>
<dbReference type="PANTHER" id="PTHR22913">
    <property type="entry name" value="HYALURONAN SYNTHASE"/>
    <property type="match status" value="1"/>
</dbReference>
<feature type="transmembrane region" description="Helical" evidence="6">
    <location>
        <begin position="317"/>
        <end position="340"/>
    </location>
</feature>
<dbReference type="EMBL" id="MELK01000009">
    <property type="protein sequence ID" value="OFW59900.1"/>
    <property type="molecule type" value="Genomic_DNA"/>
</dbReference>
<evidence type="ECO:0000256" key="6">
    <source>
        <dbReference type="SAM" id="Phobius"/>
    </source>
</evidence>
<evidence type="ECO:0000256" key="5">
    <source>
        <dbReference type="ARBA" id="ARBA00023136"/>
    </source>
</evidence>
<reference evidence="7 8" key="1">
    <citation type="journal article" date="2016" name="Nat. Commun.">
        <title>Thousands of microbial genomes shed light on interconnected biogeochemical processes in an aquifer system.</title>
        <authorList>
            <person name="Anantharaman K."/>
            <person name="Brown C.T."/>
            <person name="Hug L.A."/>
            <person name="Sharon I."/>
            <person name="Castelle C.J."/>
            <person name="Probst A.J."/>
            <person name="Thomas B.C."/>
            <person name="Singh A."/>
            <person name="Wilkins M.J."/>
            <person name="Karaoz U."/>
            <person name="Brodie E.L."/>
            <person name="Williams K.H."/>
            <person name="Hubbard S.S."/>
            <person name="Banfield J.F."/>
        </authorList>
    </citation>
    <scope>NUCLEOTIDE SEQUENCE [LARGE SCALE GENOMIC DNA]</scope>
</reference>
<evidence type="ECO:0000313" key="7">
    <source>
        <dbReference type="EMBL" id="OFW59900.1"/>
    </source>
</evidence>
<evidence type="ECO:0000313" key="8">
    <source>
        <dbReference type="Proteomes" id="UP000177876"/>
    </source>
</evidence>
<sequence>MAKNINRWALFVFAIYLVLVFMAITTRQLKNSMLLATYGIIVTGYILSRFLLSYFYEAIPDNDYEPSVTFVVPAMNEGGAIKKTLEYIYQADYPREKIEVITINDGSTDNTLDKMREVKREHPELIVVNWRKNKGKKRGMAKGVRLARGEIIVFIDSDSFIHRDSIKPLVKYFQDREVGAVTGHTDVYNWKENYLTKMQAARYFISFDVEKSAEGLFGCVTCCAGCFSAYRREYVLEVLDDWVMQKTLGVDCHYGDDRSLTNYLLRKYKMKYAPEARASTIAPHTTKQFFKQQLRWKKSWVAESFRAMLFIWKKNPLMALSFYAEILLTFLSPIVLIKAFFWDPAIHQTVPFLYLMGLILISFVYALFYYIKTGNKSWWWGAAAAWFYAIVMIWQLPYAILTLRDAKWGTR</sequence>
<dbReference type="PANTHER" id="PTHR22913:SF12">
    <property type="entry name" value="MANNURONAN SYNTHASE"/>
    <property type="match status" value="1"/>
</dbReference>
<dbReference type="GO" id="GO:0050501">
    <property type="term" value="F:hyaluronan synthase activity"/>
    <property type="evidence" value="ECO:0007669"/>
    <property type="project" value="TreeGrafter"/>
</dbReference>
<dbReference type="Gene3D" id="3.90.550.10">
    <property type="entry name" value="Spore Coat Polysaccharide Biosynthesis Protein SpsA, Chain A"/>
    <property type="match status" value="1"/>
</dbReference>
<dbReference type="Proteomes" id="UP000177876">
    <property type="component" value="Unassembled WGS sequence"/>
</dbReference>